<keyword evidence="1" id="KW-0472">Membrane</keyword>
<comment type="caution">
    <text evidence="2">The sequence shown here is derived from an EMBL/GenBank/DDBJ whole genome shotgun (WGS) entry which is preliminary data.</text>
</comment>
<evidence type="ECO:0000256" key="1">
    <source>
        <dbReference type="SAM" id="Phobius"/>
    </source>
</evidence>
<proteinExistence type="predicted"/>
<feature type="transmembrane region" description="Helical" evidence="1">
    <location>
        <begin position="320"/>
        <end position="336"/>
    </location>
</feature>
<organism evidence="2 3">
    <name type="scientific">Agromyces aurantiacus</name>
    <dbReference type="NCBI Taxonomy" id="165814"/>
    <lineage>
        <taxon>Bacteria</taxon>
        <taxon>Bacillati</taxon>
        <taxon>Actinomycetota</taxon>
        <taxon>Actinomycetes</taxon>
        <taxon>Micrococcales</taxon>
        <taxon>Microbacteriaceae</taxon>
        <taxon>Agromyces</taxon>
    </lineage>
</organism>
<feature type="transmembrane region" description="Helical" evidence="1">
    <location>
        <begin position="103"/>
        <end position="131"/>
    </location>
</feature>
<keyword evidence="1" id="KW-1133">Transmembrane helix</keyword>
<evidence type="ECO:0008006" key="4">
    <source>
        <dbReference type="Google" id="ProtNLM"/>
    </source>
</evidence>
<gene>
    <name evidence="2" type="ORF">ACFPER_11745</name>
</gene>
<feature type="transmembrane region" description="Helical" evidence="1">
    <location>
        <begin position="164"/>
        <end position="181"/>
    </location>
</feature>
<feature type="transmembrane region" description="Helical" evidence="1">
    <location>
        <begin position="342"/>
        <end position="361"/>
    </location>
</feature>
<feature type="transmembrane region" description="Helical" evidence="1">
    <location>
        <begin position="188"/>
        <end position="219"/>
    </location>
</feature>
<keyword evidence="1" id="KW-0812">Transmembrane</keyword>
<dbReference type="RefSeq" id="WP_204393207.1">
    <property type="nucleotide sequence ID" value="NZ_JAFBBW010000001.1"/>
</dbReference>
<evidence type="ECO:0000313" key="3">
    <source>
        <dbReference type="Proteomes" id="UP001595960"/>
    </source>
</evidence>
<protein>
    <recommendedName>
        <fullName evidence="4">Glycosyltransferase RgtA/B/C/D-like domain-containing protein</fullName>
    </recommendedName>
</protein>
<sequence length="386" mass="41606">MTTASASRWRGHSASILAWAIVLVGFVVGYVSMVRTRPLYAPDSAHYLAKAFWFLGASPQEAHDRVAAFAAGYGITEIPGVERMFEWGLVQPRVVLSAIATPFVAAFGPIGLAVTTAFISLALIIVLTVLLMRRVGNVPAVAVMLMVTTSAYLVFYNGAMLTESLSALLTALTLMAAWRYIRQPRAWLLVVMGALTVTSAFTRQATLIVAGAFLGAWLFGMLVSRSWRSPWMWPAVVVTGASLGSQVLQAILFPSFSQADQFIKQTGAETLGGAILAIPRMALKILATDVYNYLANDPVLLVFILVSLAGIVLFWRRSEAHLLVGAILAISLYNITNGTPTAFRYAIPGLVFYVAMVGIVIRSVAKPQRGSQEVDLSEQRGAYVAG</sequence>
<feature type="transmembrane region" description="Helical" evidence="1">
    <location>
        <begin position="231"/>
        <end position="256"/>
    </location>
</feature>
<feature type="transmembrane region" description="Helical" evidence="1">
    <location>
        <begin position="12"/>
        <end position="33"/>
    </location>
</feature>
<dbReference type="EMBL" id="JBHSJC010000001">
    <property type="protein sequence ID" value="MFC4829468.1"/>
    <property type="molecule type" value="Genomic_DNA"/>
</dbReference>
<dbReference type="Proteomes" id="UP001595960">
    <property type="component" value="Unassembled WGS sequence"/>
</dbReference>
<feature type="transmembrane region" description="Helical" evidence="1">
    <location>
        <begin position="138"/>
        <end position="158"/>
    </location>
</feature>
<reference evidence="3" key="1">
    <citation type="journal article" date="2019" name="Int. J. Syst. Evol. Microbiol.">
        <title>The Global Catalogue of Microorganisms (GCM) 10K type strain sequencing project: providing services to taxonomists for standard genome sequencing and annotation.</title>
        <authorList>
            <consortium name="The Broad Institute Genomics Platform"/>
            <consortium name="The Broad Institute Genome Sequencing Center for Infectious Disease"/>
            <person name="Wu L."/>
            <person name="Ma J."/>
        </authorList>
    </citation>
    <scope>NUCLEOTIDE SEQUENCE [LARGE SCALE GENOMIC DNA]</scope>
    <source>
        <strain evidence="3">CGMCC 1.12192</strain>
    </source>
</reference>
<evidence type="ECO:0000313" key="2">
    <source>
        <dbReference type="EMBL" id="MFC4829468.1"/>
    </source>
</evidence>
<feature type="transmembrane region" description="Helical" evidence="1">
    <location>
        <begin position="299"/>
        <end position="315"/>
    </location>
</feature>
<keyword evidence="3" id="KW-1185">Reference proteome</keyword>
<name>A0ABV9R823_9MICO</name>
<accession>A0ABV9R823</accession>